<dbReference type="AlphaFoldDB" id="X1SZP6"/>
<feature type="non-terminal residue" evidence="1">
    <location>
        <position position="1"/>
    </location>
</feature>
<proteinExistence type="predicted"/>
<name>X1SZP6_9ZZZZ</name>
<comment type="caution">
    <text evidence="1">The sequence shown here is derived from an EMBL/GenBank/DDBJ whole genome shotgun (WGS) entry which is preliminary data.</text>
</comment>
<evidence type="ECO:0000313" key="1">
    <source>
        <dbReference type="EMBL" id="GAI73299.1"/>
    </source>
</evidence>
<sequence>RPDQEVIVLEKGDAKYSGCIARGMDALNIVAVPGVATPELYVESNALACEGIMDEPVNYRMAERSWPLMQKLIDWGVCFPSDEKGKY</sequence>
<dbReference type="InterPro" id="IPR036188">
    <property type="entry name" value="FAD/NAD-bd_sf"/>
</dbReference>
<feature type="non-terminal residue" evidence="1">
    <location>
        <position position="87"/>
    </location>
</feature>
<protein>
    <submittedName>
        <fullName evidence="1">Uncharacterized protein</fullName>
    </submittedName>
</protein>
<organism evidence="1">
    <name type="scientific">marine sediment metagenome</name>
    <dbReference type="NCBI Taxonomy" id="412755"/>
    <lineage>
        <taxon>unclassified sequences</taxon>
        <taxon>metagenomes</taxon>
        <taxon>ecological metagenomes</taxon>
    </lineage>
</organism>
<reference evidence="1" key="1">
    <citation type="journal article" date="2014" name="Front. Microbiol.">
        <title>High frequency of phylogenetically diverse reductive dehalogenase-homologous genes in deep subseafloor sedimentary metagenomes.</title>
        <authorList>
            <person name="Kawai M."/>
            <person name="Futagami T."/>
            <person name="Toyoda A."/>
            <person name="Takaki Y."/>
            <person name="Nishi S."/>
            <person name="Hori S."/>
            <person name="Arai W."/>
            <person name="Tsubouchi T."/>
            <person name="Morono Y."/>
            <person name="Uchiyama I."/>
            <person name="Ito T."/>
            <person name="Fujiyama A."/>
            <person name="Inagaki F."/>
            <person name="Takami H."/>
        </authorList>
    </citation>
    <scope>NUCLEOTIDE SEQUENCE</scope>
    <source>
        <strain evidence="1">Expedition CK06-06</strain>
    </source>
</reference>
<gene>
    <name evidence="1" type="ORF">S12H4_25281</name>
</gene>
<accession>X1SZP6</accession>
<dbReference type="Gene3D" id="3.50.50.60">
    <property type="entry name" value="FAD/NAD(P)-binding domain"/>
    <property type="match status" value="1"/>
</dbReference>
<dbReference type="EMBL" id="BARW01014092">
    <property type="protein sequence ID" value="GAI73299.1"/>
    <property type="molecule type" value="Genomic_DNA"/>
</dbReference>